<feature type="region of interest" description="Disordered" evidence="1">
    <location>
        <begin position="38"/>
        <end position="83"/>
    </location>
</feature>
<organism evidence="2">
    <name type="scientific">freshwater metagenome</name>
    <dbReference type="NCBI Taxonomy" id="449393"/>
    <lineage>
        <taxon>unclassified sequences</taxon>
        <taxon>metagenomes</taxon>
        <taxon>ecological metagenomes</taxon>
    </lineage>
</organism>
<protein>
    <submittedName>
        <fullName evidence="2">Unannotated protein</fullName>
    </submittedName>
</protein>
<feature type="compositionally biased region" description="Polar residues" evidence="1">
    <location>
        <begin position="67"/>
        <end position="83"/>
    </location>
</feature>
<evidence type="ECO:0000313" key="2">
    <source>
        <dbReference type="EMBL" id="CAB5020081.1"/>
    </source>
</evidence>
<name>A0A6J7QSX8_9ZZZZ</name>
<sequence length="127" mass="13411">MACPCTAATVIASHDRHHVKASWYSEIVCKITSSVSDVSATRDCSPGTPSGVNMRRSSPAENVGPSLRSTTARTEGGSQRPTSASAVHMVGVCAFRTSGLARVTMTRAPSWLTRIPPASNRSDVIPR</sequence>
<dbReference type="EMBL" id="CAFBOZ010000276">
    <property type="protein sequence ID" value="CAB5020081.1"/>
    <property type="molecule type" value="Genomic_DNA"/>
</dbReference>
<accession>A0A6J7QSX8</accession>
<dbReference type="AlphaFoldDB" id="A0A6J7QSX8"/>
<reference evidence="2" key="1">
    <citation type="submission" date="2020-05" db="EMBL/GenBank/DDBJ databases">
        <authorList>
            <person name="Chiriac C."/>
            <person name="Salcher M."/>
            <person name="Ghai R."/>
            <person name="Kavagutti S V."/>
        </authorList>
    </citation>
    <scope>NUCLEOTIDE SEQUENCE</scope>
</reference>
<feature type="compositionally biased region" description="Polar residues" evidence="1">
    <location>
        <begin position="47"/>
        <end position="60"/>
    </location>
</feature>
<proteinExistence type="predicted"/>
<gene>
    <name evidence="2" type="ORF">UFOPK3992_01656</name>
</gene>
<evidence type="ECO:0000256" key="1">
    <source>
        <dbReference type="SAM" id="MobiDB-lite"/>
    </source>
</evidence>